<protein>
    <submittedName>
        <fullName evidence="2">Phosphoribosylformylglycinamidine synthase</fullName>
        <ecNumber evidence="2">6.3.5.3</ecNumber>
    </submittedName>
</protein>
<dbReference type="InterPro" id="IPR036921">
    <property type="entry name" value="PurM-like_N_sf"/>
</dbReference>
<dbReference type="Gene3D" id="3.30.1330.10">
    <property type="entry name" value="PurM-like, N-terminal domain"/>
    <property type="match status" value="1"/>
</dbReference>
<organism evidence="2">
    <name type="scientific">Haemophilus influenzae HK1212</name>
    <dbReference type="NCBI Taxonomy" id="456482"/>
    <lineage>
        <taxon>Bacteria</taxon>
        <taxon>Pseudomonadati</taxon>
        <taxon>Pseudomonadota</taxon>
        <taxon>Gammaproteobacteria</taxon>
        <taxon>Pasteurellales</taxon>
        <taxon>Pasteurellaceae</taxon>
        <taxon>Haemophilus</taxon>
    </lineage>
</organism>
<dbReference type="PANTHER" id="PTHR10099">
    <property type="entry name" value="PHOSPHORIBOSYLFORMYLGLYCINAMIDINE SYNTHASE"/>
    <property type="match status" value="1"/>
</dbReference>
<dbReference type="AlphaFoldDB" id="A0A7G2JXP8"/>
<name>A0A7G2JXP8_HAEIF</name>
<feature type="domain" description="FGAR-AT PurM N-terminal-like" evidence="1">
    <location>
        <begin position="1"/>
        <end position="139"/>
    </location>
</feature>
<comment type="caution">
    <text evidence="2">The sequence shown here is derived from an EMBL/GenBank/DDBJ whole genome shotgun (WGS) entry which is preliminary data.</text>
</comment>
<dbReference type="EMBL" id="ABFC01001252">
    <property type="protein sequence ID" value="EFA27589.1"/>
    <property type="molecule type" value="Genomic_DNA"/>
</dbReference>
<proteinExistence type="predicted"/>
<dbReference type="GO" id="GO:0005737">
    <property type="term" value="C:cytoplasm"/>
    <property type="evidence" value="ECO:0007669"/>
    <property type="project" value="TreeGrafter"/>
</dbReference>
<evidence type="ECO:0000313" key="2">
    <source>
        <dbReference type="EMBL" id="EFA27589.1"/>
    </source>
</evidence>
<accession>A0A7G2JXP8</accession>
<dbReference type="EC" id="6.3.5.3" evidence="2"/>
<dbReference type="Pfam" id="PF22689">
    <property type="entry name" value="FGAR-AT_PurM_N-like"/>
    <property type="match status" value="1"/>
</dbReference>
<keyword evidence="2" id="KW-0436">Ligase</keyword>
<dbReference type="PANTHER" id="PTHR10099:SF1">
    <property type="entry name" value="PHOSPHORIBOSYLFORMYLGLYCINAMIDINE SYNTHASE"/>
    <property type="match status" value="1"/>
</dbReference>
<dbReference type="GO" id="GO:0004642">
    <property type="term" value="F:phosphoribosylformylglycinamidine synthase activity"/>
    <property type="evidence" value="ECO:0007669"/>
    <property type="project" value="UniProtKB-EC"/>
</dbReference>
<gene>
    <name evidence="2" type="primary">purL</name>
    <name evidence="2" type="ORF">HAINFHK1212_0913</name>
</gene>
<dbReference type="InterPro" id="IPR055181">
    <property type="entry name" value="FGAR-AT_PurM_N-like"/>
</dbReference>
<dbReference type="SUPFAM" id="SSF55326">
    <property type="entry name" value="PurM N-terminal domain-like"/>
    <property type="match status" value="1"/>
</dbReference>
<reference evidence="2" key="1">
    <citation type="journal article" date="2010" name="Genomics">
        <title>Tracing phylogenomic events leading to diversity of Haemophilus influenzae and the emergence of Brazilian Purpuric Fever (BPF)-associated clones.</title>
        <authorList>
            <person name="Papazisi L."/>
            <person name="Ratnayake S."/>
            <person name="Remortel B.G."/>
            <person name="Bock G.R."/>
            <person name="Liang W."/>
            <person name="Saeed A.I."/>
            <person name="Liu J."/>
            <person name="Fleischmann R.D."/>
            <person name="Kilian M."/>
            <person name="Peterson S.N."/>
        </authorList>
    </citation>
    <scope>NUCLEOTIDE SEQUENCE [LARGE SCALE GENOMIC DNA]</scope>
    <source>
        <strain evidence="2">HK1212</strain>
    </source>
</reference>
<evidence type="ECO:0000259" key="1">
    <source>
        <dbReference type="Pfam" id="PF22689"/>
    </source>
</evidence>
<dbReference type="FunFam" id="3.30.1330.10:FF:000005">
    <property type="entry name" value="Phosphoribosylformylglycinamidine synthase"/>
    <property type="match status" value="1"/>
</dbReference>
<dbReference type="GO" id="GO:0006164">
    <property type="term" value="P:purine nucleotide biosynthetic process"/>
    <property type="evidence" value="ECO:0007669"/>
    <property type="project" value="TreeGrafter"/>
</dbReference>
<sequence>MVGPWQIPVSDVAVTTASLDSYHGEAMAMGERSPVALLNFSVSARLAVAEAITNIAGTHIGEMKRIKLSANWMSAAGHTGEDAGLYEAVKTLGEEFCPALGLTIPVGKDSMSMKTTWIDNGEQKSVTAPLSLVISAFARVEDVRKTLTPQLRTDKGLSSLLLI</sequence>
<feature type="non-terminal residue" evidence="2">
    <location>
        <position position="163"/>
    </location>
</feature>